<keyword evidence="2" id="KW-0472">Membrane</keyword>
<comment type="caution">
    <text evidence="4">The sequence shown here is derived from an EMBL/GenBank/DDBJ whole genome shotgun (WGS) entry which is preliminary data.</text>
</comment>
<keyword evidence="2" id="KW-1133">Transmembrane helix</keyword>
<keyword evidence="5" id="KW-1185">Reference proteome</keyword>
<sequence length="517" mass="57895">MTECFQFVVQISSYNGLFMLDHLCDSLLRFISFFFHLIVFISSNAITDAHNWPSMSSKISSILPAHLKSSKDNNKTISPPDPSPQAFHPTAPSAPAAVTSDNQDRLRQQGLIPSNASSTSGSTVSAPTILSSRRSSQSSLPFYEGGVRSRHTKFVTWLGRFGFIAKGIVYGIIGVLTCTNATGAWTPNGSQNNESPQGAFLLLGGIPAVGRPILVIMAIGLITYIIWRFWEAITGQGQDINMGKKGNFFRYRLSPFVSGCVYAAYTYYVIQMIYQTAEEQQTTASSKEFPASWTSSMIGRAGIGVLGIAFIIATITQLVNAITGNFITDLKTSDPNARRWEAIIVHTAGRIGFVARGAVFCTMSGFFWDSLAKRNESGRQNMTAAALSKLAENRAGRAFMIILGTGLVIYALFAISNVHYKYFPTPPPSRVGVYLEEDQRRENHQRHLNEEEERERAVREAQEKRERQEEKRRKRRKYMFWLPKEKPTTELDPEPAVKNTPWWKFWDRPQPTDLEKS</sequence>
<feature type="region of interest" description="Disordered" evidence="1">
    <location>
        <begin position="440"/>
        <end position="474"/>
    </location>
</feature>
<protein>
    <recommendedName>
        <fullName evidence="3">DUF1206 domain-containing protein</fullName>
    </recommendedName>
</protein>
<feature type="compositionally biased region" description="Low complexity" evidence="1">
    <location>
        <begin position="89"/>
        <end position="100"/>
    </location>
</feature>
<dbReference type="Pfam" id="PF06724">
    <property type="entry name" value="DUF1206"/>
    <property type="match status" value="3"/>
</dbReference>
<evidence type="ECO:0000259" key="3">
    <source>
        <dbReference type="Pfam" id="PF06724"/>
    </source>
</evidence>
<organism evidence="4 5">
    <name type="scientific">Phycomyces blakesleeanus</name>
    <dbReference type="NCBI Taxonomy" id="4837"/>
    <lineage>
        <taxon>Eukaryota</taxon>
        <taxon>Fungi</taxon>
        <taxon>Fungi incertae sedis</taxon>
        <taxon>Mucoromycota</taxon>
        <taxon>Mucoromycotina</taxon>
        <taxon>Mucoromycetes</taxon>
        <taxon>Mucorales</taxon>
        <taxon>Phycomycetaceae</taxon>
        <taxon>Phycomyces</taxon>
    </lineage>
</organism>
<feature type="domain" description="DUF1206" evidence="3">
    <location>
        <begin position="351"/>
        <end position="417"/>
    </location>
</feature>
<dbReference type="EMBL" id="JBCLYO010000001">
    <property type="protein sequence ID" value="KAL0096252.1"/>
    <property type="molecule type" value="Genomic_DNA"/>
</dbReference>
<evidence type="ECO:0000313" key="5">
    <source>
        <dbReference type="Proteomes" id="UP001448207"/>
    </source>
</evidence>
<keyword evidence="2" id="KW-0812">Transmembrane</keyword>
<evidence type="ECO:0000256" key="2">
    <source>
        <dbReference type="SAM" id="Phobius"/>
    </source>
</evidence>
<feature type="compositionally biased region" description="Basic and acidic residues" evidence="1">
    <location>
        <begin position="440"/>
        <end position="471"/>
    </location>
</feature>
<feature type="transmembrane region" description="Helical" evidence="2">
    <location>
        <begin position="297"/>
        <end position="322"/>
    </location>
</feature>
<dbReference type="Proteomes" id="UP001448207">
    <property type="component" value="Unassembled WGS sequence"/>
</dbReference>
<feature type="domain" description="DUF1206" evidence="3">
    <location>
        <begin position="161"/>
        <end position="235"/>
    </location>
</feature>
<feature type="transmembrane region" description="Helical" evidence="2">
    <location>
        <begin position="27"/>
        <end position="46"/>
    </location>
</feature>
<reference evidence="4 5" key="1">
    <citation type="submission" date="2024-04" db="EMBL/GenBank/DDBJ databases">
        <title>Symmetric and asymmetric DNA N6-adenine methylation regulates different biological responses in Mucorales.</title>
        <authorList>
            <consortium name="Lawrence Berkeley National Laboratory"/>
            <person name="Lax C."/>
            <person name="Mondo S.J."/>
            <person name="Osorio-Concepcion M."/>
            <person name="Muszewska A."/>
            <person name="Corrochano-Luque M."/>
            <person name="Gutierrez G."/>
            <person name="Riley R."/>
            <person name="Lipzen A."/>
            <person name="Guo J."/>
            <person name="Hundley H."/>
            <person name="Amirebrahimi M."/>
            <person name="Ng V."/>
            <person name="Lorenzo-Gutierrez D."/>
            <person name="Binder U."/>
            <person name="Yang J."/>
            <person name="Song Y."/>
            <person name="Canovas D."/>
            <person name="Navarro E."/>
            <person name="Freitag M."/>
            <person name="Gabaldon T."/>
            <person name="Grigoriev I.V."/>
            <person name="Corrochano L.M."/>
            <person name="Nicolas F.E."/>
            <person name="Garre V."/>
        </authorList>
    </citation>
    <scope>NUCLEOTIDE SEQUENCE [LARGE SCALE GENOMIC DNA]</scope>
    <source>
        <strain evidence="4 5">L51</strain>
    </source>
</reference>
<feature type="domain" description="DUF1206" evidence="3">
    <location>
        <begin position="256"/>
        <end position="324"/>
    </location>
</feature>
<feature type="transmembrane region" description="Helical" evidence="2">
    <location>
        <begin position="248"/>
        <end position="270"/>
    </location>
</feature>
<gene>
    <name evidence="4" type="ORF">J3Q64DRAFT_1816764</name>
</gene>
<feature type="transmembrane region" description="Helical" evidence="2">
    <location>
        <begin position="398"/>
        <end position="420"/>
    </location>
</feature>
<evidence type="ECO:0000313" key="4">
    <source>
        <dbReference type="EMBL" id="KAL0096252.1"/>
    </source>
</evidence>
<dbReference type="InterPro" id="IPR009597">
    <property type="entry name" value="DUF1206"/>
</dbReference>
<accession>A0ABR3BBP3</accession>
<feature type="compositionally biased region" description="Low complexity" evidence="1">
    <location>
        <begin position="113"/>
        <end position="132"/>
    </location>
</feature>
<feature type="region of interest" description="Disordered" evidence="1">
    <location>
        <begin position="70"/>
        <end position="132"/>
    </location>
</feature>
<feature type="transmembrane region" description="Helical" evidence="2">
    <location>
        <begin position="198"/>
        <end position="227"/>
    </location>
</feature>
<evidence type="ECO:0000256" key="1">
    <source>
        <dbReference type="SAM" id="MobiDB-lite"/>
    </source>
</evidence>
<proteinExistence type="predicted"/>
<feature type="transmembrane region" description="Helical" evidence="2">
    <location>
        <begin position="167"/>
        <end position="186"/>
    </location>
</feature>
<name>A0ABR3BBP3_PHYBL</name>